<proteinExistence type="predicted"/>
<organism evidence="2 3">
    <name type="scientific">Paracoccus marinaquae</name>
    <dbReference type="NCBI Taxonomy" id="2841926"/>
    <lineage>
        <taxon>Bacteria</taxon>
        <taxon>Pseudomonadati</taxon>
        <taxon>Pseudomonadota</taxon>
        <taxon>Alphaproteobacteria</taxon>
        <taxon>Rhodobacterales</taxon>
        <taxon>Paracoccaceae</taxon>
        <taxon>Paracoccus</taxon>
    </lineage>
</organism>
<gene>
    <name evidence="2" type="ORF">KNW02_13925</name>
</gene>
<protein>
    <submittedName>
        <fullName evidence="2">Uncharacterized protein</fullName>
    </submittedName>
</protein>
<keyword evidence="3" id="KW-1185">Reference proteome</keyword>
<sequence>MTQTNLEDTLTTLATHLREADRRDQTDALTRLRQLITMAGPTGAVTTKVGADEDDEEDLLLDNVPL</sequence>
<reference evidence="2" key="1">
    <citation type="submission" date="2021-06" db="EMBL/GenBank/DDBJ databases">
        <title>Paracoccus bacterium XHP0099 sp. nov., isolated from the surface waters of the Yellow Sea.</title>
        <authorList>
            <person name="Xue H."/>
            <person name="Zhang D."/>
        </authorList>
    </citation>
    <scope>NUCLEOTIDE SEQUENCE</scope>
    <source>
        <strain evidence="2">XHP0099</strain>
    </source>
</reference>
<dbReference type="RefSeq" id="WP_216033887.1">
    <property type="nucleotide sequence ID" value="NZ_JAHKNG010000026.1"/>
</dbReference>
<evidence type="ECO:0000313" key="3">
    <source>
        <dbReference type="Proteomes" id="UP001166191"/>
    </source>
</evidence>
<name>A0ABS6AKV9_9RHOB</name>
<accession>A0ABS6AKV9</accession>
<comment type="caution">
    <text evidence="2">The sequence shown here is derived from an EMBL/GenBank/DDBJ whole genome shotgun (WGS) entry which is preliminary data.</text>
</comment>
<evidence type="ECO:0000313" key="2">
    <source>
        <dbReference type="EMBL" id="MBU3031217.1"/>
    </source>
</evidence>
<dbReference type="Proteomes" id="UP001166191">
    <property type="component" value="Unassembled WGS sequence"/>
</dbReference>
<evidence type="ECO:0000256" key="1">
    <source>
        <dbReference type="SAM" id="MobiDB-lite"/>
    </source>
</evidence>
<dbReference type="EMBL" id="JAHKNG010000026">
    <property type="protein sequence ID" value="MBU3031217.1"/>
    <property type="molecule type" value="Genomic_DNA"/>
</dbReference>
<feature type="region of interest" description="Disordered" evidence="1">
    <location>
        <begin position="45"/>
        <end position="66"/>
    </location>
</feature>